<evidence type="ECO:0000259" key="8">
    <source>
        <dbReference type="PROSITE" id="PS50850"/>
    </source>
</evidence>
<feature type="transmembrane region" description="Helical" evidence="7">
    <location>
        <begin position="165"/>
        <end position="187"/>
    </location>
</feature>
<feature type="transmembrane region" description="Helical" evidence="7">
    <location>
        <begin position="310"/>
        <end position="332"/>
    </location>
</feature>
<reference evidence="9" key="2">
    <citation type="submission" date="2020-02" db="EMBL/GenBank/DDBJ databases">
        <authorList>
            <person name="Gilchrist C.L.M."/>
            <person name="Chooi Y.-H."/>
        </authorList>
    </citation>
    <scope>NUCLEOTIDE SEQUENCE</scope>
    <source>
        <strain evidence="9">MST-FP2251</strain>
    </source>
</reference>
<evidence type="ECO:0000256" key="6">
    <source>
        <dbReference type="SAM" id="MobiDB-lite"/>
    </source>
</evidence>
<dbReference type="SUPFAM" id="SSF103473">
    <property type="entry name" value="MFS general substrate transporter"/>
    <property type="match status" value="1"/>
</dbReference>
<feature type="transmembrane region" description="Helical" evidence="7">
    <location>
        <begin position="199"/>
        <end position="222"/>
    </location>
</feature>
<comment type="subcellular location">
    <subcellularLocation>
        <location evidence="1">Membrane</location>
        <topology evidence="1">Multi-pass membrane protein</topology>
    </subcellularLocation>
</comment>
<feature type="transmembrane region" description="Helical" evidence="7">
    <location>
        <begin position="46"/>
        <end position="68"/>
    </location>
</feature>
<dbReference type="Proteomes" id="UP001194746">
    <property type="component" value="Unassembled WGS sequence"/>
</dbReference>
<proteinExistence type="predicted"/>
<keyword evidence="4 7" id="KW-1133">Transmembrane helix</keyword>
<dbReference type="PROSITE" id="PS50850">
    <property type="entry name" value="MFS"/>
    <property type="match status" value="1"/>
</dbReference>
<organism evidence="9 10">
    <name type="scientific">Aspergillus nanangensis</name>
    <dbReference type="NCBI Taxonomy" id="2582783"/>
    <lineage>
        <taxon>Eukaryota</taxon>
        <taxon>Fungi</taxon>
        <taxon>Dikarya</taxon>
        <taxon>Ascomycota</taxon>
        <taxon>Pezizomycotina</taxon>
        <taxon>Eurotiomycetes</taxon>
        <taxon>Eurotiomycetidae</taxon>
        <taxon>Eurotiales</taxon>
        <taxon>Aspergillaceae</taxon>
        <taxon>Aspergillus</taxon>
        <taxon>Aspergillus subgen. Circumdati</taxon>
    </lineage>
</organism>
<evidence type="ECO:0000256" key="7">
    <source>
        <dbReference type="SAM" id="Phobius"/>
    </source>
</evidence>
<evidence type="ECO:0000313" key="9">
    <source>
        <dbReference type="EMBL" id="KAF9886358.1"/>
    </source>
</evidence>
<dbReference type="PANTHER" id="PTHR23501">
    <property type="entry name" value="MAJOR FACILITATOR SUPERFAMILY"/>
    <property type="match status" value="1"/>
</dbReference>
<keyword evidence="3 7" id="KW-0812">Transmembrane</keyword>
<evidence type="ECO:0000256" key="5">
    <source>
        <dbReference type="ARBA" id="ARBA00023136"/>
    </source>
</evidence>
<feature type="transmembrane region" description="Helical" evidence="7">
    <location>
        <begin position="242"/>
        <end position="261"/>
    </location>
</feature>
<dbReference type="Gene3D" id="1.20.1250.20">
    <property type="entry name" value="MFS general substrate transporter like domains"/>
    <property type="match status" value="1"/>
</dbReference>
<keyword evidence="2" id="KW-0813">Transport</keyword>
<name>A0AAD4CHJ0_ASPNN</name>
<keyword evidence="5 7" id="KW-0472">Membrane</keyword>
<comment type="caution">
    <text evidence="9">The sequence shown here is derived from an EMBL/GenBank/DDBJ whole genome shotgun (WGS) entry which is preliminary data.</text>
</comment>
<protein>
    <recommendedName>
        <fullName evidence="8">Major facilitator superfamily (MFS) profile domain-containing protein</fullName>
    </recommendedName>
</protein>
<dbReference type="InterPro" id="IPR010573">
    <property type="entry name" value="MFS_Str1/Tri12-like"/>
</dbReference>
<evidence type="ECO:0000256" key="4">
    <source>
        <dbReference type="ARBA" id="ARBA00022989"/>
    </source>
</evidence>
<dbReference type="PROSITE" id="PS00216">
    <property type="entry name" value="SUGAR_TRANSPORT_1"/>
    <property type="match status" value="1"/>
</dbReference>
<dbReference type="InterPro" id="IPR020846">
    <property type="entry name" value="MFS_dom"/>
</dbReference>
<feature type="region of interest" description="Disordered" evidence="6">
    <location>
        <begin position="1"/>
        <end position="25"/>
    </location>
</feature>
<evidence type="ECO:0000256" key="1">
    <source>
        <dbReference type="ARBA" id="ARBA00004141"/>
    </source>
</evidence>
<dbReference type="EMBL" id="VCAU01000078">
    <property type="protein sequence ID" value="KAF9886358.1"/>
    <property type="molecule type" value="Genomic_DNA"/>
</dbReference>
<dbReference type="PANTHER" id="PTHR23501:SF109">
    <property type="entry name" value="MAJOR FACILITATOR SUPERFAMILY (MFS) PROFILE DOMAIN-CONTAINING PROTEIN-RELATED"/>
    <property type="match status" value="1"/>
</dbReference>
<feature type="transmembrane region" description="Helical" evidence="7">
    <location>
        <begin position="391"/>
        <end position="411"/>
    </location>
</feature>
<reference evidence="9" key="1">
    <citation type="journal article" date="2019" name="Beilstein J. Org. Chem.">
        <title>Nanangenines: drimane sesquiterpenoids as the dominant metabolite cohort of a novel Australian fungus, Aspergillus nanangensis.</title>
        <authorList>
            <person name="Lacey H.J."/>
            <person name="Gilchrist C.L.M."/>
            <person name="Crombie A."/>
            <person name="Kalaitzis J.A."/>
            <person name="Vuong D."/>
            <person name="Rutledge P.J."/>
            <person name="Turner P."/>
            <person name="Pitt J.I."/>
            <person name="Lacey E."/>
            <person name="Chooi Y.H."/>
            <person name="Piggott A.M."/>
        </authorList>
    </citation>
    <scope>NUCLEOTIDE SEQUENCE</scope>
    <source>
        <strain evidence="9">MST-FP2251</strain>
    </source>
</reference>
<dbReference type="InterPro" id="IPR005829">
    <property type="entry name" value="Sugar_transporter_CS"/>
</dbReference>
<feature type="transmembrane region" description="Helical" evidence="7">
    <location>
        <begin position="273"/>
        <end position="290"/>
    </location>
</feature>
<gene>
    <name evidence="9" type="ORF">FE257_011503</name>
</gene>
<sequence>MSNEKLSNKPPSPSPSPSQDTSGSADVNNEAITPGYWGSFRFIGSFVAMILMGNSLFIGFAMPVSILSVINADIGPDPNYYMVHLVATLTCGVLLLLVGRVSDIFGRRHFLIAGQSCAVVGGIVCATANSITVVIGGTVLVGISAGVNTLYPLLSQELVPNKYRGWAQAAMTVSVFPTIGWAPAIARSLVQHTALGWRWIYWLNVMVAGLSLILLVICYFPPDFDQLPNNKTKLQELKQLDYVGFFLYVGGVVLVLLAFVWGEGTYAWTDAHVLALFLIGTAMLIGFGFYEVYAPLPEPLLPIKLFKIRSFVAVVIVGTVGQMVYYVLNVLWPTQISILYTTDNTKIGLMSNLAIAGTIIAGIFVGWLELVTLVVAGLIVPPNDIGVAQGFYASTRAVGGTISTSIYLCVFQNRLGSYLPRFITMAAEKTGYPTQNVPDVLDAITHSASLESLAGMNHTIQEAIETATKNAYSSSLRIVYLSSLSFGGLAIIAACFATSSVDKYLTDFVNKTIHAPGKKEAGKSSEDEASVGEA</sequence>
<feature type="domain" description="Major facilitator superfamily (MFS) profile" evidence="8">
    <location>
        <begin position="41"/>
        <end position="505"/>
    </location>
</feature>
<dbReference type="AlphaFoldDB" id="A0AAD4CHJ0"/>
<evidence type="ECO:0000256" key="3">
    <source>
        <dbReference type="ARBA" id="ARBA00022692"/>
    </source>
</evidence>
<dbReference type="GO" id="GO:0005886">
    <property type="term" value="C:plasma membrane"/>
    <property type="evidence" value="ECO:0007669"/>
    <property type="project" value="TreeGrafter"/>
</dbReference>
<evidence type="ECO:0000313" key="10">
    <source>
        <dbReference type="Proteomes" id="UP001194746"/>
    </source>
</evidence>
<accession>A0AAD4CHJ0</accession>
<feature type="transmembrane region" description="Helical" evidence="7">
    <location>
        <begin position="353"/>
        <end position="379"/>
    </location>
</feature>
<feature type="transmembrane region" description="Helical" evidence="7">
    <location>
        <begin position="478"/>
        <end position="499"/>
    </location>
</feature>
<evidence type="ECO:0000256" key="2">
    <source>
        <dbReference type="ARBA" id="ARBA00022448"/>
    </source>
</evidence>
<dbReference type="InterPro" id="IPR036259">
    <property type="entry name" value="MFS_trans_sf"/>
</dbReference>
<dbReference type="GO" id="GO:0022857">
    <property type="term" value="F:transmembrane transporter activity"/>
    <property type="evidence" value="ECO:0007669"/>
    <property type="project" value="InterPro"/>
</dbReference>
<feature type="transmembrane region" description="Helical" evidence="7">
    <location>
        <begin position="119"/>
        <end position="145"/>
    </location>
</feature>
<keyword evidence="10" id="KW-1185">Reference proteome</keyword>
<dbReference type="Pfam" id="PF06609">
    <property type="entry name" value="TRI12"/>
    <property type="match status" value="2"/>
</dbReference>
<feature type="transmembrane region" description="Helical" evidence="7">
    <location>
        <begin position="80"/>
        <end position="98"/>
    </location>
</feature>